<feature type="region of interest" description="Disordered" evidence="1">
    <location>
        <begin position="10"/>
        <end position="35"/>
    </location>
</feature>
<reference evidence="5" key="4">
    <citation type="journal article" date="2020" name="Data Brief">
        <title>Transcriptome dataset of Babesia bovis life stages within vertebrate and invertebrate hosts.</title>
        <authorList>
            <person name="Ueti M.W."/>
            <person name="Johnson W.C."/>
            <person name="Kappmeyer L.S."/>
            <person name="Herndon D.R."/>
            <person name="Mousel M.R."/>
            <person name="Reif K.E."/>
            <person name="Taus N.S."/>
            <person name="Ifeonu O.O."/>
            <person name="Silva J.C."/>
            <person name="Suarez C.E."/>
            <person name="Brayton K.A."/>
        </authorList>
    </citation>
    <scope>NUCLEOTIDE SEQUENCE [LARGE SCALE GENOMIC DNA]</scope>
</reference>
<evidence type="ECO:0000313" key="4">
    <source>
        <dbReference type="EMBL" id="EDO07582.1"/>
    </source>
</evidence>
<dbReference type="EMBL" id="AAXT01000001">
    <property type="protein sequence ID" value="EDO07582.1"/>
    <property type="molecule type" value="Genomic_DNA"/>
</dbReference>
<dbReference type="RefSeq" id="XP_001611150.1">
    <property type="nucleotide sequence ID" value="XM_001611100.1"/>
</dbReference>
<dbReference type="STRING" id="5865.A7ALZ8"/>
<sequence>MATILTMQLPSDDECDSDYVTSEHSSDDEGNTKRGKRKIDIDAELSSRRRTWINNASTLFEHMLQDSELTYRHRSTVDKSDYMLQFHKKDASSTVRKNGKLSELERYITLNCSRISNENKCLNLRTFKASCRNIPDSDKLKQIQEAVLLQGIPEKVTITKTYRFAGKMHTIKEHVAKMSRRYKQYVMSKQQTIGGSLAFIDDAVSELDKAPKISAIKKSEADWHQYKDDEGIDINQEAHKFLKNEEFLDRATMKEHTVNINARKQ</sequence>
<dbReference type="PANTHER" id="PTHR48407">
    <property type="entry name" value="CRANIOFACIAL DEVELOPMENT PROTEIN 1"/>
    <property type="match status" value="1"/>
</dbReference>
<reference evidence="4 5" key="1">
    <citation type="journal article" date="2007" name="PLoS Pathog.">
        <title>Genome sequence of Babesia bovis and comparative analysis of apicomplexan hemoprotozoa.</title>
        <authorList>
            <person name="Brayton K.A."/>
            <person name="Lau A.O.T."/>
            <person name="Herndon D.R."/>
            <person name="Hannick L."/>
            <person name="Kappmeyer L.S."/>
            <person name="Berens S.J."/>
            <person name="Bidwell S.L."/>
            <person name="Brown W.C."/>
            <person name="Crabtree J."/>
            <person name="Fadrosh D."/>
            <person name="Feldblum T."/>
            <person name="Forberger H.A."/>
            <person name="Haas B.J."/>
            <person name="Howell J.M."/>
            <person name="Khouri H."/>
            <person name="Koo H."/>
            <person name="Mann D.J."/>
            <person name="Norimine J."/>
            <person name="Paulsen I.T."/>
            <person name="Radune D."/>
            <person name="Ren Q."/>
            <person name="Smith R.K. Jr."/>
            <person name="Suarez C.E."/>
            <person name="White O."/>
            <person name="Wortman J.R."/>
            <person name="Knowles D.P. Jr."/>
            <person name="McElwain T.F."/>
            <person name="Nene V.M."/>
        </authorList>
    </citation>
    <scope>NUCLEOTIDE SEQUENCE [LARGE SCALE GENOMIC DNA]</scope>
    <source>
        <strain evidence="4">T2Bo</strain>
    </source>
</reference>
<evidence type="ECO:0000313" key="5">
    <source>
        <dbReference type="Proteomes" id="UP000002173"/>
    </source>
</evidence>
<evidence type="ECO:0000259" key="2">
    <source>
        <dbReference type="PROSITE" id="PS51279"/>
    </source>
</evidence>
<dbReference type="PROSITE" id="PS51279">
    <property type="entry name" value="BCNT_C"/>
    <property type="match status" value="1"/>
</dbReference>
<evidence type="ECO:0000313" key="3">
    <source>
        <dbReference type="EMBL" id="BAN66133.1"/>
    </source>
</evidence>
<reference evidence="3" key="3">
    <citation type="journal article" date="2014" name="BMC Genomics">
        <title>The Babesia bovis gene and promoter model: an update from full-length EST analysis.</title>
        <authorList>
            <person name="Yamagishi J."/>
            <person name="Wakaguri H."/>
            <person name="Yokoyama N."/>
            <person name="Yamashita R."/>
            <person name="Suzuki Y."/>
            <person name="Xuan X."/>
            <person name="Igarashi I."/>
        </authorList>
    </citation>
    <scope>NUCLEOTIDE SEQUENCE</scope>
    <source>
        <strain evidence="3">Texas</strain>
    </source>
</reference>
<dbReference type="Proteomes" id="UP000002173">
    <property type="component" value="Unassembled WGS sequence"/>
</dbReference>
<reference evidence="4" key="2">
    <citation type="submission" date="2007-08" db="EMBL/GenBank/DDBJ databases">
        <authorList>
            <person name="Nene V."/>
        </authorList>
    </citation>
    <scope>NUCLEOTIDE SEQUENCE</scope>
    <source>
        <strain evidence="4">T2Bo</strain>
    </source>
</reference>
<name>A7ALZ8_BABBO</name>
<feature type="domain" description="BCNT-C" evidence="2">
    <location>
        <begin position="194"/>
        <end position="265"/>
    </location>
</feature>
<dbReference type="EMBL" id="AK442339">
    <property type="protein sequence ID" value="BAN66133.1"/>
    <property type="molecule type" value="mRNA"/>
</dbReference>
<keyword evidence="5" id="KW-1185">Reference proteome</keyword>
<gene>
    <name evidence="3 4" type="ORF">BBOV_III000130</name>
</gene>
<feature type="compositionally biased region" description="Basic and acidic residues" evidence="1">
    <location>
        <begin position="24"/>
        <end position="35"/>
    </location>
</feature>
<dbReference type="OMA" id="AYYKMAN"/>
<reference evidence="5" key="5">
    <citation type="journal article" date="2021" name="Int. J. Parasitol.">
        <title>Comparative analysis of gene expression between Babesia bovis blood stages and kinetes allowed by improved genome annotation.</title>
        <authorList>
            <person name="Ueti M.W."/>
            <person name="Johnson W.C."/>
            <person name="Kappmeyer L.S."/>
            <person name="Herndon D.R."/>
            <person name="Mousel M.R."/>
            <person name="Reif K.E."/>
            <person name="Taus N.S."/>
            <person name="Ifeonu O.O."/>
            <person name="Silva J.C."/>
            <person name="Suarez C.E."/>
            <person name="Brayton K.A."/>
        </authorList>
    </citation>
    <scope>NUCLEOTIDE SEQUENCE [LARGE SCALE GENOMIC DNA]</scope>
</reference>
<dbReference type="PANTHER" id="PTHR48407:SF1">
    <property type="entry name" value="CRANIOFACIAL DEVELOPMENT PROTEIN 1"/>
    <property type="match status" value="1"/>
</dbReference>
<dbReference type="InterPro" id="IPR011421">
    <property type="entry name" value="BCNT-C"/>
</dbReference>
<organism evidence="4 5">
    <name type="scientific">Babesia bovis</name>
    <dbReference type="NCBI Taxonomy" id="5865"/>
    <lineage>
        <taxon>Eukaryota</taxon>
        <taxon>Sar</taxon>
        <taxon>Alveolata</taxon>
        <taxon>Apicomplexa</taxon>
        <taxon>Aconoidasida</taxon>
        <taxon>Piroplasmida</taxon>
        <taxon>Babesiidae</taxon>
        <taxon>Babesia</taxon>
    </lineage>
</organism>
<dbReference type="eggNOG" id="ENOG502S8BC">
    <property type="taxonomic scope" value="Eukaryota"/>
</dbReference>
<dbReference type="Pfam" id="PF07572">
    <property type="entry name" value="BCNT"/>
    <property type="match status" value="1"/>
</dbReference>
<dbReference type="AlphaFoldDB" id="A7ALZ8"/>
<dbReference type="GeneID" id="5479393"/>
<dbReference type="KEGG" id="bbo:BBOV_III000130"/>
<dbReference type="InterPro" id="IPR027124">
    <property type="entry name" value="Swc5/CFDP1/2"/>
</dbReference>
<accession>A7ALZ8</accession>
<protein>
    <recommendedName>
        <fullName evidence="2">BCNT-C domain-containing protein</fullName>
    </recommendedName>
</protein>
<dbReference type="VEuPathDB" id="PiroplasmaDB:BBOV_III000130"/>
<proteinExistence type="evidence at transcript level"/>
<evidence type="ECO:0000256" key="1">
    <source>
        <dbReference type="SAM" id="MobiDB-lite"/>
    </source>
</evidence>